<dbReference type="Pfam" id="PF26130">
    <property type="entry name" value="PB1-like"/>
    <property type="match status" value="1"/>
</dbReference>
<comment type="caution">
    <text evidence="5">The sequence shown here is derived from an EMBL/GenBank/DDBJ whole genome shotgun (WGS) entry which is preliminary data.</text>
</comment>
<dbReference type="Proteomes" id="UP001341840">
    <property type="component" value="Unassembled WGS sequence"/>
</dbReference>
<evidence type="ECO:0000256" key="1">
    <source>
        <dbReference type="ARBA" id="ARBA00022737"/>
    </source>
</evidence>
<feature type="compositionally biased region" description="Low complexity" evidence="2">
    <location>
        <begin position="344"/>
        <end position="361"/>
    </location>
</feature>
<keyword evidence="6" id="KW-1185">Reference proteome</keyword>
<dbReference type="Pfam" id="PF23598">
    <property type="entry name" value="LRR_14"/>
    <property type="match status" value="1"/>
</dbReference>
<proteinExistence type="predicted"/>
<dbReference type="PANTHER" id="PTHR46662">
    <property type="entry name" value="DI-GLUCOSE BINDING PROTEIN WITH LEUCINE-RICH REPEAT DOMAIN-CONTAINING PROTEIN"/>
    <property type="match status" value="1"/>
</dbReference>
<evidence type="ECO:0000256" key="2">
    <source>
        <dbReference type="SAM" id="MobiDB-lite"/>
    </source>
</evidence>
<evidence type="ECO:0008006" key="7">
    <source>
        <dbReference type="Google" id="ProtNLM"/>
    </source>
</evidence>
<evidence type="ECO:0000259" key="3">
    <source>
        <dbReference type="Pfam" id="PF23598"/>
    </source>
</evidence>
<feature type="region of interest" description="Disordered" evidence="2">
    <location>
        <begin position="251"/>
        <end position="381"/>
    </location>
</feature>
<feature type="region of interest" description="Disordered" evidence="2">
    <location>
        <begin position="445"/>
        <end position="474"/>
    </location>
</feature>
<accession>A0ABU6ZKR9</accession>
<dbReference type="InterPro" id="IPR055414">
    <property type="entry name" value="LRR_R13L4/SHOC2-like"/>
</dbReference>
<feature type="domain" description="Disease resistance R13L4/SHOC-2-like LRR" evidence="3">
    <location>
        <begin position="2"/>
        <end position="128"/>
    </location>
</feature>
<feature type="compositionally biased region" description="Basic residues" evidence="2">
    <location>
        <begin position="332"/>
        <end position="343"/>
    </location>
</feature>
<protein>
    <recommendedName>
        <fullName evidence="7">WRKY domain-containing protein</fullName>
    </recommendedName>
</protein>
<name>A0ABU6ZKR9_9FABA</name>
<evidence type="ECO:0000313" key="5">
    <source>
        <dbReference type="EMBL" id="MED6222536.1"/>
    </source>
</evidence>
<dbReference type="SUPFAM" id="SSF52058">
    <property type="entry name" value="L domain-like"/>
    <property type="match status" value="1"/>
</dbReference>
<keyword evidence="1" id="KW-0677">Repeat</keyword>
<evidence type="ECO:0000313" key="6">
    <source>
        <dbReference type="Proteomes" id="UP001341840"/>
    </source>
</evidence>
<dbReference type="InterPro" id="IPR058594">
    <property type="entry name" value="PB1-like_dom_pln"/>
</dbReference>
<gene>
    <name evidence="5" type="ORF">PIB30_065323</name>
</gene>
<dbReference type="PANTHER" id="PTHR46662:SF96">
    <property type="entry name" value="CRINKLER EFFECTOR PROTEIN N-TERMINAL DOMAIN-CONTAINING PROTEIN"/>
    <property type="match status" value="1"/>
</dbReference>
<evidence type="ECO:0000259" key="4">
    <source>
        <dbReference type="Pfam" id="PF26130"/>
    </source>
</evidence>
<feature type="domain" description="PB1-like" evidence="4">
    <location>
        <begin position="201"/>
        <end position="244"/>
    </location>
</feature>
<sequence>MLEMLDLSGNSFNASIPSTLNQCKKLKYLNMDNNKIYGHLPTDIGRLTMLQLLDLSNNNLTGSLPQSLFNISTLRLINLRNNQFGGQLPQDMCENAHSLTQISILNNYVSGIIPSSIGNCTSLTRLYLGANSFTEPPATPIIYALPKHLTKTLPFPLFQVNPLAFNVEVTRSERFEGAIRPEAADCCQRSPIRGKMETVFVVPVFHVGGSLVRNADGMLVYEGGSVEKFDRMDLDLVNFLDLEAEAIVIDEEESSSASTDDGGYESAEDELYRPPKFVSEDDDTDSEVEGSSRKCSQKSKGANPKHKGRKSVSNAGEKGKGVLRMKKDGKNKGKNKGCGKGAKKGATGAKVGPKPKAAMGGPSVNVEEGPADEGVSGHPDWKKNDKVRVRVKCKAADCPWLAHCSTLGCFQVKTYRSEHTCARDEGSGAADQHWLSRKIEKGHNYKTCKGAPANTNPRRSTRKKRREEPSTNTAPLATEISQFAPQVEVDDDVGTQDAGLSDTVNAALQPQVYTGLKYHDNLDLLCSVICLIVCIRHRSLWLHQAVLLRQSATKGSGLSNQFEGVHQGEPWHPRIKLVLIRLDPRNQQRNLPSKQLKAQWQAHLKKL</sequence>
<dbReference type="Gene3D" id="3.80.10.10">
    <property type="entry name" value="Ribonuclease Inhibitor"/>
    <property type="match status" value="1"/>
</dbReference>
<dbReference type="InterPro" id="IPR032675">
    <property type="entry name" value="LRR_dom_sf"/>
</dbReference>
<feature type="compositionally biased region" description="Basic and acidic residues" evidence="2">
    <location>
        <begin position="317"/>
        <end position="331"/>
    </location>
</feature>
<reference evidence="5 6" key="1">
    <citation type="journal article" date="2023" name="Plants (Basel)">
        <title>Bridging the Gap: Combining Genomics and Transcriptomics Approaches to Understand Stylosanthes scabra, an Orphan Legume from the Brazilian Caatinga.</title>
        <authorList>
            <person name="Ferreira-Neto J.R.C."/>
            <person name="da Silva M.D."/>
            <person name="Binneck E."/>
            <person name="de Melo N.F."/>
            <person name="da Silva R.H."/>
            <person name="de Melo A.L.T.M."/>
            <person name="Pandolfi V."/>
            <person name="Bustamante F.O."/>
            <person name="Brasileiro-Vidal A.C."/>
            <person name="Benko-Iseppon A.M."/>
        </authorList>
    </citation>
    <scope>NUCLEOTIDE SEQUENCE [LARGE SCALE GENOMIC DNA]</scope>
    <source>
        <tissue evidence="5">Leaves</tissue>
    </source>
</reference>
<dbReference type="EMBL" id="JASCZI010272510">
    <property type="protein sequence ID" value="MED6222536.1"/>
    <property type="molecule type" value="Genomic_DNA"/>
</dbReference>
<organism evidence="5 6">
    <name type="scientific">Stylosanthes scabra</name>
    <dbReference type="NCBI Taxonomy" id="79078"/>
    <lineage>
        <taxon>Eukaryota</taxon>
        <taxon>Viridiplantae</taxon>
        <taxon>Streptophyta</taxon>
        <taxon>Embryophyta</taxon>
        <taxon>Tracheophyta</taxon>
        <taxon>Spermatophyta</taxon>
        <taxon>Magnoliopsida</taxon>
        <taxon>eudicotyledons</taxon>
        <taxon>Gunneridae</taxon>
        <taxon>Pentapetalae</taxon>
        <taxon>rosids</taxon>
        <taxon>fabids</taxon>
        <taxon>Fabales</taxon>
        <taxon>Fabaceae</taxon>
        <taxon>Papilionoideae</taxon>
        <taxon>50 kb inversion clade</taxon>
        <taxon>dalbergioids sensu lato</taxon>
        <taxon>Dalbergieae</taxon>
        <taxon>Pterocarpus clade</taxon>
        <taxon>Stylosanthes</taxon>
    </lineage>
</organism>